<evidence type="ECO:0000256" key="4">
    <source>
        <dbReference type="ARBA" id="ARBA00023136"/>
    </source>
</evidence>
<evidence type="ECO:0000313" key="7">
    <source>
        <dbReference type="Proteomes" id="UP000732619"/>
    </source>
</evidence>
<dbReference type="PANTHER" id="PTHR37955">
    <property type="entry name" value="TELLURITE RESISTANCE PROTEIN TEHA"/>
    <property type="match status" value="1"/>
</dbReference>
<dbReference type="InterPro" id="IPR004695">
    <property type="entry name" value="SLAC1/Mae1/Ssu1/TehA"/>
</dbReference>
<dbReference type="Pfam" id="PF03595">
    <property type="entry name" value="SLAC1"/>
    <property type="match status" value="1"/>
</dbReference>
<comment type="subcellular location">
    <subcellularLocation>
        <location evidence="1">Membrane</location>
        <topology evidence="1">Multi-pass membrane protein</topology>
    </subcellularLocation>
</comment>
<feature type="transmembrane region" description="Helical" evidence="5">
    <location>
        <begin position="61"/>
        <end position="80"/>
    </location>
</feature>
<organism evidence="6 7">
    <name type="scientific">Methanobrevibacter olleyae</name>
    <dbReference type="NCBI Taxonomy" id="294671"/>
    <lineage>
        <taxon>Archaea</taxon>
        <taxon>Methanobacteriati</taxon>
        <taxon>Methanobacteriota</taxon>
        <taxon>Methanomada group</taxon>
        <taxon>Methanobacteria</taxon>
        <taxon>Methanobacteriales</taxon>
        <taxon>Methanobacteriaceae</taxon>
        <taxon>Methanobrevibacter</taxon>
    </lineage>
</organism>
<feature type="transmembrane region" description="Helical" evidence="5">
    <location>
        <begin position="274"/>
        <end position="295"/>
    </location>
</feature>
<feature type="transmembrane region" description="Helical" evidence="5">
    <location>
        <begin position="187"/>
        <end position="208"/>
    </location>
</feature>
<evidence type="ECO:0000256" key="3">
    <source>
        <dbReference type="ARBA" id="ARBA00022989"/>
    </source>
</evidence>
<evidence type="ECO:0008006" key="8">
    <source>
        <dbReference type="Google" id="ProtNLM"/>
    </source>
</evidence>
<accession>A0A8T3VPR8</accession>
<keyword evidence="4 5" id="KW-0472">Membrane</keyword>
<feature type="transmembrane region" description="Helical" evidence="5">
    <location>
        <begin position="31"/>
        <end position="49"/>
    </location>
</feature>
<sequence>MNIIRNLPLAITGLILAILSLGKIFSDYSSIFFIIGSIIIFLILLKLIFHFDIFMNELNTLIALSTFGTFSMALMLFGTYLKPLFLPLSESIAFGIWILGIIIHLSIIIIFTKKFVIDKFDMETVFATWWIVYIGITMASITAPAYDLQQYGFIFFGIGFILMIPTLLLISYRYLKFTAIEDKNKPFICIYTALFSILIVGYVNALSINENFLSFIYIAACIFYVFAIFQAIKLIAIERLQFMPSFSAFTFPFVISTIATGEAYKFFGLDILNWLFYIQAAIALVLVIFVSYKYLRFLMEK</sequence>
<proteinExistence type="predicted"/>
<evidence type="ECO:0000256" key="5">
    <source>
        <dbReference type="SAM" id="Phobius"/>
    </source>
</evidence>
<evidence type="ECO:0000256" key="1">
    <source>
        <dbReference type="ARBA" id="ARBA00004141"/>
    </source>
</evidence>
<name>A0A8T3VPR8_METOL</name>
<feature type="transmembrane region" description="Helical" evidence="5">
    <location>
        <begin position="124"/>
        <end position="146"/>
    </location>
</feature>
<dbReference type="GO" id="GO:0005886">
    <property type="term" value="C:plasma membrane"/>
    <property type="evidence" value="ECO:0007669"/>
    <property type="project" value="TreeGrafter"/>
</dbReference>
<dbReference type="GO" id="GO:0046583">
    <property type="term" value="F:monoatomic cation efflux transmembrane transporter activity"/>
    <property type="evidence" value="ECO:0007669"/>
    <property type="project" value="TreeGrafter"/>
</dbReference>
<dbReference type="EMBL" id="SUTG01000027">
    <property type="protein sequence ID" value="MBE6512717.1"/>
    <property type="molecule type" value="Genomic_DNA"/>
</dbReference>
<protein>
    <recommendedName>
        <fullName evidence="8">Exfoliative toxin A/B</fullName>
    </recommendedName>
</protein>
<gene>
    <name evidence="6" type="ORF">E7Z75_06215</name>
</gene>
<evidence type="ECO:0000256" key="2">
    <source>
        <dbReference type="ARBA" id="ARBA00022692"/>
    </source>
</evidence>
<dbReference type="Proteomes" id="UP000732619">
    <property type="component" value="Unassembled WGS sequence"/>
</dbReference>
<feature type="transmembrane region" description="Helical" evidence="5">
    <location>
        <begin position="248"/>
        <end position="268"/>
    </location>
</feature>
<feature type="transmembrane region" description="Helical" evidence="5">
    <location>
        <begin position="7"/>
        <end position="25"/>
    </location>
</feature>
<evidence type="ECO:0000313" key="6">
    <source>
        <dbReference type="EMBL" id="MBE6512717.1"/>
    </source>
</evidence>
<dbReference type="Gene3D" id="1.50.10.150">
    <property type="entry name" value="Voltage-dependent anion channel"/>
    <property type="match status" value="1"/>
</dbReference>
<dbReference type="InterPro" id="IPR038665">
    <property type="entry name" value="Voltage-dep_anion_channel_sf"/>
</dbReference>
<reference evidence="6" key="1">
    <citation type="submission" date="2019-04" db="EMBL/GenBank/DDBJ databases">
        <title>Evolution of Biomass-Degrading Anaerobic Consortia Revealed by Metagenomics.</title>
        <authorList>
            <person name="Peng X."/>
        </authorList>
    </citation>
    <scope>NUCLEOTIDE SEQUENCE</scope>
    <source>
        <strain evidence="6">SIG14</strain>
    </source>
</reference>
<feature type="transmembrane region" description="Helical" evidence="5">
    <location>
        <begin position="152"/>
        <end position="175"/>
    </location>
</feature>
<dbReference type="InterPro" id="IPR052951">
    <property type="entry name" value="Tellurite_res_ion_channel"/>
</dbReference>
<keyword evidence="2 5" id="KW-0812">Transmembrane</keyword>
<comment type="caution">
    <text evidence="6">The sequence shown here is derived from an EMBL/GenBank/DDBJ whole genome shotgun (WGS) entry which is preliminary data.</text>
</comment>
<dbReference type="AlphaFoldDB" id="A0A8T3VPR8"/>
<dbReference type="PANTHER" id="PTHR37955:SF1">
    <property type="entry name" value="DEP DOMAIN-CONTAINING PROTEIN"/>
    <property type="match status" value="1"/>
</dbReference>
<keyword evidence="3 5" id="KW-1133">Transmembrane helix</keyword>
<feature type="transmembrane region" description="Helical" evidence="5">
    <location>
        <begin position="92"/>
        <end position="112"/>
    </location>
</feature>
<feature type="transmembrane region" description="Helical" evidence="5">
    <location>
        <begin position="214"/>
        <end position="236"/>
    </location>
</feature>